<sequence length="154" mass="17578">MDDSPYRQHREMLLTGRSPTDCSLQEFAISMFASYRFKFSSGCLRAFTVEQLGVFAEMAASFQRHGHNDPDFVDVCQKIIKKRTKAAQDNLALLMSYQALQKSGIPLGDYLISLKTHEMQHRVNREKGYIDTDHLMHPTVLPGADLGSWYFEAL</sequence>
<dbReference type="RefSeq" id="WP_090182001.1">
    <property type="nucleotide sequence ID" value="NZ_LT629705.1"/>
</dbReference>
<name>A0A1H0JX69_9PSED</name>
<protein>
    <submittedName>
        <fullName evidence="1">Uncharacterized protein</fullName>
    </submittedName>
</protein>
<dbReference type="OrthoDB" id="7028209at2"/>
<gene>
    <name evidence="1" type="ORF">SAMN04489798_3069</name>
</gene>
<organism evidence="1 2">
    <name type="scientific">Pseudomonas arsenicoxydans</name>
    <dbReference type="NCBI Taxonomy" id="702115"/>
    <lineage>
        <taxon>Bacteria</taxon>
        <taxon>Pseudomonadati</taxon>
        <taxon>Pseudomonadota</taxon>
        <taxon>Gammaproteobacteria</taxon>
        <taxon>Pseudomonadales</taxon>
        <taxon>Pseudomonadaceae</taxon>
        <taxon>Pseudomonas</taxon>
    </lineage>
</organism>
<evidence type="ECO:0000313" key="2">
    <source>
        <dbReference type="Proteomes" id="UP000198827"/>
    </source>
</evidence>
<evidence type="ECO:0000313" key="1">
    <source>
        <dbReference type="EMBL" id="SDO48210.1"/>
    </source>
</evidence>
<proteinExistence type="predicted"/>
<reference evidence="1 2" key="1">
    <citation type="submission" date="2016-10" db="EMBL/GenBank/DDBJ databases">
        <authorList>
            <person name="de Groot N.N."/>
        </authorList>
    </citation>
    <scope>NUCLEOTIDE SEQUENCE [LARGE SCALE GENOMIC DNA]</scope>
    <source>
        <strain evidence="1 2">CECT 7543</strain>
    </source>
</reference>
<dbReference type="EMBL" id="LT629705">
    <property type="protein sequence ID" value="SDO48210.1"/>
    <property type="molecule type" value="Genomic_DNA"/>
</dbReference>
<accession>A0A1H0JX69</accession>
<dbReference type="AlphaFoldDB" id="A0A1H0JX69"/>
<dbReference type="Proteomes" id="UP000198827">
    <property type="component" value="Chromosome I"/>
</dbReference>